<comment type="caution">
    <text evidence="3">The sequence shown here is derived from an EMBL/GenBank/DDBJ whole genome shotgun (WGS) entry which is preliminary data.</text>
</comment>
<feature type="transmembrane region" description="Helical" evidence="2">
    <location>
        <begin position="109"/>
        <end position="127"/>
    </location>
</feature>
<name>A0A2W5KI35_9ACTN</name>
<feature type="transmembrane region" description="Helical" evidence="2">
    <location>
        <begin position="301"/>
        <end position="319"/>
    </location>
</feature>
<evidence type="ECO:0000313" key="3">
    <source>
        <dbReference type="EMBL" id="PZP89119.1"/>
    </source>
</evidence>
<dbReference type="Proteomes" id="UP000248606">
    <property type="component" value="Unassembled WGS sequence"/>
</dbReference>
<evidence type="ECO:0000313" key="4">
    <source>
        <dbReference type="Proteomes" id="UP000248606"/>
    </source>
</evidence>
<feature type="transmembrane region" description="Helical" evidence="2">
    <location>
        <begin position="79"/>
        <end position="97"/>
    </location>
</feature>
<protein>
    <recommendedName>
        <fullName evidence="5">YwiC-like protein</fullName>
    </recommendedName>
</protein>
<accession>A0A2W5KI35</accession>
<feature type="transmembrane region" description="Helical" evidence="2">
    <location>
        <begin position="213"/>
        <end position="232"/>
    </location>
</feature>
<evidence type="ECO:0008006" key="5">
    <source>
        <dbReference type="Google" id="ProtNLM"/>
    </source>
</evidence>
<feature type="transmembrane region" description="Helical" evidence="2">
    <location>
        <begin position="133"/>
        <end position="150"/>
    </location>
</feature>
<evidence type="ECO:0000256" key="2">
    <source>
        <dbReference type="SAM" id="Phobius"/>
    </source>
</evidence>
<proteinExistence type="predicted"/>
<gene>
    <name evidence="3" type="ORF">DI579_04305</name>
</gene>
<organism evidence="3 4">
    <name type="scientific">Lawsonella clevelandensis</name>
    <dbReference type="NCBI Taxonomy" id="1528099"/>
    <lineage>
        <taxon>Bacteria</taxon>
        <taxon>Bacillati</taxon>
        <taxon>Actinomycetota</taxon>
        <taxon>Actinomycetes</taxon>
        <taxon>Mycobacteriales</taxon>
        <taxon>Lawsonellaceae</taxon>
        <taxon>Lawsonella</taxon>
    </lineage>
</organism>
<evidence type="ECO:0000256" key="1">
    <source>
        <dbReference type="SAM" id="MobiDB-lite"/>
    </source>
</evidence>
<feature type="transmembrane region" description="Helical" evidence="2">
    <location>
        <begin position="244"/>
        <end position="264"/>
    </location>
</feature>
<feature type="transmembrane region" description="Helical" evidence="2">
    <location>
        <begin position="54"/>
        <end position="73"/>
    </location>
</feature>
<dbReference type="AlphaFoldDB" id="A0A2W5KI35"/>
<dbReference type="InterPro" id="IPR025576">
    <property type="entry name" value="YwiC"/>
</dbReference>
<feature type="compositionally biased region" description="Basic residues" evidence="1">
    <location>
        <begin position="28"/>
        <end position="43"/>
    </location>
</feature>
<dbReference type="RefSeq" id="WP_290598474.1">
    <property type="nucleotide sequence ID" value="NZ_CAKZIO010000004.1"/>
</dbReference>
<feature type="transmembrane region" description="Helical" evidence="2">
    <location>
        <begin position="157"/>
        <end position="174"/>
    </location>
</feature>
<reference evidence="3 4" key="1">
    <citation type="submission" date="2017-08" db="EMBL/GenBank/DDBJ databases">
        <title>Infants hospitalized years apart are colonized by the same room-sourced microbial strains.</title>
        <authorList>
            <person name="Brooks B."/>
            <person name="Olm M.R."/>
            <person name="Firek B.A."/>
            <person name="Baker R."/>
            <person name="Thomas B.C."/>
            <person name="Morowitz M.J."/>
            <person name="Banfield J.F."/>
        </authorList>
    </citation>
    <scope>NUCLEOTIDE SEQUENCE [LARGE SCALE GENOMIC DNA]</scope>
    <source>
        <strain evidence="3">S2_006_000_R1_57</strain>
    </source>
</reference>
<keyword evidence="2" id="KW-1133">Transmembrane helix</keyword>
<feature type="transmembrane region" description="Helical" evidence="2">
    <location>
        <begin position="270"/>
        <end position="289"/>
    </location>
</feature>
<dbReference type="EMBL" id="QFOZ01000004">
    <property type="protein sequence ID" value="PZP89119.1"/>
    <property type="molecule type" value="Genomic_DNA"/>
</dbReference>
<feature type="region of interest" description="Disordered" evidence="1">
    <location>
        <begin position="1"/>
        <end position="43"/>
    </location>
</feature>
<keyword evidence="2" id="KW-0812">Transmembrane</keyword>
<feature type="compositionally biased region" description="Low complexity" evidence="1">
    <location>
        <begin position="1"/>
        <end position="27"/>
    </location>
</feature>
<dbReference type="Pfam" id="PF14256">
    <property type="entry name" value="YwiC"/>
    <property type="match status" value="1"/>
</dbReference>
<keyword evidence="2" id="KW-0472">Membrane</keyword>
<sequence length="320" mass="35663">MSEAHTTPPQASSETTPATPPTAAQQTQKKRPPKKRSPKKRSLSARGWIPDYHGAWAMVFVPITLGIVLGGWTPAQVPLYLLWVIGYFCFFALTKWFVARRNSLYAMPVKVYTCISVVLGILTIWWAPKLLLWAPWFAILVIATVVLIKVRKERTMAARGITVAAGVLMGAVSYDLGTDFQRAGFPLLPVPVNTTMAALPGHNWSSSVTGWNWMWLVCLVLFLYFFGTVPVVKTVIRERRSTPHLVFSIAFHAVVAVLALVSAILSWTGWILFALFVVLLARSAYFPLSMRYQGKKWRAKTIGITELVFTVLVIAALFLP</sequence>